<evidence type="ECO:0000313" key="2">
    <source>
        <dbReference type="Proteomes" id="UP000228906"/>
    </source>
</evidence>
<protein>
    <recommendedName>
        <fullName evidence="3">Nucleoside 2-deoxyribosyltransferase</fullName>
    </recommendedName>
</protein>
<proteinExistence type="predicted"/>
<evidence type="ECO:0000313" key="1">
    <source>
        <dbReference type="EMBL" id="PIR91768.1"/>
    </source>
</evidence>
<accession>A0A2H0UY88</accession>
<comment type="caution">
    <text evidence="1">The sequence shown here is derived from an EMBL/GenBank/DDBJ whole genome shotgun (WGS) entry which is preliminary data.</text>
</comment>
<evidence type="ECO:0008006" key="3">
    <source>
        <dbReference type="Google" id="ProtNLM"/>
    </source>
</evidence>
<dbReference type="EMBL" id="PFAV01000009">
    <property type="protein sequence ID" value="PIR91768.1"/>
    <property type="molecule type" value="Genomic_DNA"/>
</dbReference>
<dbReference type="Gene3D" id="3.40.50.1950">
    <property type="entry name" value="Flavin prenyltransferase-like"/>
    <property type="match status" value="1"/>
</dbReference>
<dbReference type="InterPro" id="IPR036551">
    <property type="entry name" value="Flavin_trans-like"/>
</dbReference>
<name>A0A2H0UY88_9BACT</name>
<gene>
    <name evidence="1" type="ORF">COU03_00555</name>
</gene>
<dbReference type="GO" id="GO:0003824">
    <property type="term" value="F:catalytic activity"/>
    <property type="evidence" value="ECO:0007669"/>
    <property type="project" value="InterPro"/>
</dbReference>
<organism evidence="1 2">
    <name type="scientific">bacterium (Candidatus Gribaldobacteria) CG10_big_fil_rev_8_21_14_0_10_41_12</name>
    <dbReference type="NCBI Taxonomy" id="2014277"/>
    <lineage>
        <taxon>Bacteria</taxon>
        <taxon>Candidatus Gribaldobacteria</taxon>
    </lineage>
</organism>
<sequence>MKITICGSIAFFDEMMAVKNDLEKMGHEVKLPPTEIPNEQGEMIPIKEYYRLRKETISEAGWIWDRKEWAMRTHFDKVAWADVVLIANYTKNEIENYIGGNTFLEMGVAFYLKKPIYLLNPIPETSIKEEVLGMKVVVINNDFSKIKV</sequence>
<dbReference type="AlphaFoldDB" id="A0A2H0UY88"/>
<dbReference type="Proteomes" id="UP000228906">
    <property type="component" value="Unassembled WGS sequence"/>
</dbReference>
<reference evidence="2" key="1">
    <citation type="submission" date="2017-09" db="EMBL/GenBank/DDBJ databases">
        <title>Depth-based differentiation of microbial function through sediment-hosted aquifers and enrichment of novel symbionts in the deep terrestrial subsurface.</title>
        <authorList>
            <person name="Probst A.J."/>
            <person name="Ladd B."/>
            <person name="Jarett J.K."/>
            <person name="Geller-Mcgrath D.E."/>
            <person name="Sieber C.M.K."/>
            <person name="Emerson J.B."/>
            <person name="Anantharaman K."/>
            <person name="Thomas B.C."/>
            <person name="Malmstrom R."/>
            <person name="Stieglmeier M."/>
            <person name="Klingl A."/>
            <person name="Woyke T."/>
            <person name="Ryan C.M."/>
            <person name="Banfield J.F."/>
        </authorList>
    </citation>
    <scope>NUCLEOTIDE SEQUENCE [LARGE SCALE GENOMIC DNA]</scope>
</reference>